<dbReference type="Proteomes" id="UP000280417">
    <property type="component" value="Unassembled WGS sequence"/>
</dbReference>
<keyword evidence="1" id="KW-0472">Membrane</keyword>
<dbReference type="GO" id="GO:0052621">
    <property type="term" value="F:diguanylate cyclase activity"/>
    <property type="evidence" value="ECO:0007669"/>
    <property type="project" value="TreeGrafter"/>
</dbReference>
<dbReference type="Gene3D" id="3.30.70.270">
    <property type="match status" value="1"/>
</dbReference>
<dbReference type="SMART" id="SM00267">
    <property type="entry name" value="GGDEF"/>
    <property type="match status" value="1"/>
</dbReference>
<dbReference type="CDD" id="cd01949">
    <property type="entry name" value="GGDEF"/>
    <property type="match status" value="1"/>
</dbReference>
<dbReference type="InterPro" id="IPR050469">
    <property type="entry name" value="Diguanylate_Cyclase"/>
</dbReference>
<dbReference type="Pfam" id="PF00990">
    <property type="entry name" value="GGDEF"/>
    <property type="match status" value="1"/>
</dbReference>
<gene>
    <name evidence="3" type="ORF">DRJ04_05935</name>
</gene>
<reference evidence="3 4" key="1">
    <citation type="submission" date="2018-06" db="EMBL/GenBank/DDBJ databases">
        <title>Extensive metabolic versatility and redundancy in microbially diverse, dynamic hydrothermal sediments.</title>
        <authorList>
            <person name="Dombrowski N."/>
            <person name="Teske A."/>
            <person name="Baker B.J."/>
        </authorList>
    </citation>
    <scope>NUCLEOTIDE SEQUENCE [LARGE SCALE GENOMIC DNA]</scope>
    <source>
        <strain evidence="3">B3_G15</strain>
    </source>
</reference>
<sequence>MKGRLFTLIVLAVSLLVILSHFVLFQVKYPTQIGTVTTDIVILGIVVVMLFETHHLSRIWRHPFVWINAGILLFFVGSLSELLGEFFIKPSFIRYSVESGTKMFAFGVLAWGFFQWGKEKIETTRRIEKLKQIDGLTDLPGRSSFHRELERRERIAQRYMDLFSLIYLNIDNFKKYNETKGESAGDAILKKVASLLSRNVRSGDLVFRYGGDEFMVLVPSTGKEIG</sequence>
<feature type="domain" description="GGDEF" evidence="2">
    <location>
        <begin position="161"/>
        <end position="226"/>
    </location>
</feature>
<feature type="transmembrane region" description="Helical" evidence="1">
    <location>
        <begin position="5"/>
        <end position="27"/>
    </location>
</feature>
<protein>
    <recommendedName>
        <fullName evidence="2">GGDEF domain-containing protein</fullName>
    </recommendedName>
</protein>
<dbReference type="InterPro" id="IPR029787">
    <property type="entry name" value="Nucleotide_cyclase"/>
</dbReference>
<dbReference type="InterPro" id="IPR000160">
    <property type="entry name" value="GGDEF_dom"/>
</dbReference>
<keyword evidence="1" id="KW-1133">Transmembrane helix</keyword>
<dbReference type="GO" id="GO:0043709">
    <property type="term" value="P:cell adhesion involved in single-species biofilm formation"/>
    <property type="evidence" value="ECO:0007669"/>
    <property type="project" value="TreeGrafter"/>
</dbReference>
<name>A0A662D9X8_UNCAE</name>
<dbReference type="GO" id="GO:0005886">
    <property type="term" value="C:plasma membrane"/>
    <property type="evidence" value="ECO:0007669"/>
    <property type="project" value="TreeGrafter"/>
</dbReference>
<evidence type="ECO:0000259" key="2">
    <source>
        <dbReference type="PROSITE" id="PS50887"/>
    </source>
</evidence>
<keyword evidence="1" id="KW-0812">Transmembrane</keyword>
<dbReference type="SUPFAM" id="SSF55073">
    <property type="entry name" value="Nucleotide cyclase"/>
    <property type="match status" value="1"/>
</dbReference>
<feature type="transmembrane region" description="Helical" evidence="1">
    <location>
        <begin position="63"/>
        <end position="80"/>
    </location>
</feature>
<dbReference type="InterPro" id="IPR043128">
    <property type="entry name" value="Rev_trsase/Diguanyl_cyclase"/>
</dbReference>
<proteinExistence type="predicted"/>
<dbReference type="PANTHER" id="PTHR45138">
    <property type="entry name" value="REGULATORY COMPONENTS OF SENSORY TRANSDUCTION SYSTEM"/>
    <property type="match status" value="1"/>
</dbReference>
<organism evidence="3 4">
    <name type="scientific">Aerophobetes bacterium</name>
    <dbReference type="NCBI Taxonomy" id="2030807"/>
    <lineage>
        <taxon>Bacteria</taxon>
        <taxon>Candidatus Aerophobota</taxon>
    </lineage>
</organism>
<dbReference type="PANTHER" id="PTHR45138:SF9">
    <property type="entry name" value="DIGUANYLATE CYCLASE DGCM-RELATED"/>
    <property type="match status" value="1"/>
</dbReference>
<dbReference type="AlphaFoldDB" id="A0A662D9X8"/>
<evidence type="ECO:0000313" key="3">
    <source>
        <dbReference type="EMBL" id="RLE12574.1"/>
    </source>
</evidence>
<evidence type="ECO:0000256" key="1">
    <source>
        <dbReference type="SAM" id="Phobius"/>
    </source>
</evidence>
<evidence type="ECO:0000313" key="4">
    <source>
        <dbReference type="Proteomes" id="UP000280417"/>
    </source>
</evidence>
<dbReference type="NCBIfam" id="TIGR00254">
    <property type="entry name" value="GGDEF"/>
    <property type="match status" value="1"/>
</dbReference>
<feature type="non-terminal residue" evidence="3">
    <location>
        <position position="226"/>
    </location>
</feature>
<dbReference type="PROSITE" id="PS50887">
    <property type="entry name" value="GGDEF"/>
    <property type="match status" value="1"/>
</dbReference>
<dbReference type="EMBL" id="QMQA01000154">
    <property type="protein sequence ID" value="RLE12574.1"/>
    <property type="molecule type" value="Genomic_DNA"/>
</dbReference>
<comment type="caution">
    <text evidence="3">The sequence shown here is derived from an EMBL/GenBank/DDBJ whole genome shotgun (WGS) entry which is preliminary data.</text>
</comment>
<dbReference type="GO" id="GO:1902201">
    <property type="term" value="P:negative regulation of bacterial-type flagellum-dependent cell motility"/>
    <property type="evidence" value="ECO:0007669"/>
    <property type="project" value="TreeGrafter"/>
</dbReference>
<accession>A0A662D9X8</accession>
<feature type="transmembrane region" description="Helical" evidence="1">
    <location>
        <begin position="33"/>
        <end position="51"/>
    </location>
</feature>